<accession>A0A068QQU2</accession>
<dbReference type="HOGENOM" id="CLU_093188_0_0_6"/>
<evidence type="ECO:0000259" key="2">
    <source>
        <dbReference type="Pfam" id="PF25136"/>
    </source>
</evidence>
<dbReference type="InterPro" id="IPR021361">
    <property type="entry name" value="Tad2-like_dom"/>
</dbReference>
<keyword evidence="6" id="KW-1185">Reference proteome</keyword>
<gene>
    <name evidence="4" type="ORF">LY16_00104</name>
    <name evidence="3" type="ORF">XDD1_1624</name>
</gene>
<reference evidence="3 5" key="1">
    <citation type="submission" date="2013-07" db="EMBL/GenBank/DDBJ databases">
        <authorList>
            <person name="Genoscope - CEA"/>
        </authorList>
    </citation>
    <scope>NUCLEOTIDE SEQUENCE [LARGE SCALE GENOMIC DNA]</scope>
    <source>
        <strain evidence="3">FRM16</strain>
        <strain evidence="5">FRM16 / DSM 17909</strain>
    </source>
</reference>
<feature type="domain" description="Thoeris anti-defense 2-like" evidence="1">
    <location>
        <begin position="36"/>
        <end position="101"/>
    </location>
</feature>
<dbReference type="Proteomes" id="UP000032721">
    <property type="component" value="Chromosome"/>
</dbReference>
<name>A0A068QQU2_9GAMM</name>
<reference evidence="4 6" key="2">
    <citation type="submission" date="2019-07" db="EMBL/GenBank/DDBJ databases">
        <title>Genomic Encyclopedia of Type Strains, Phase I: the one thousand microbial genomes (KMG-I) project.</title>
        <authorList>
            <person name="Kyrpides N."/>
        </authorList>
    </citation>
    <scope>NUCLEOTIDE SEQUENCE [LARGE SCALE GENOMIC DNA]</scope>
    <source>
        <strain evidence="4 6">DSM 17909</strain>
    </source>
</reference>
<dbReference type="Proteomes" id="UP000324170">
    <property type="component" value="Unassembled WGS sequence"/>
</dbReference>
<feature type="domain" description="DUF7823" evidence="2">
    <location>
        <begin position="147"/>
        <end position="256"/>
    </location>
</feature>
<dbReference type="EMBL" id="FO704550">
    <property type="protein sequence ID" value="CDG17323.1"/>
    <property type="molecule type" value="Genomic_DNA"/>
</dbReference>
<evidence type="ECO:0000259" key="1">
    <source>
        <dbReference type="Pfam" id="PF11195"/>
    </source>
</evidence>
<evidence type="ECO:0000313" key="4">
    <source>
        <dbReference type="EMBL" id="TYP17222.1"/>
    </source>
</evidence>
<dbReference type="Pfam" id="PF25136">
    <property type="entry name" value="DUF7823"/>
    <property type="match status" value="1"/>
</dbReference>
<dbReference type="Pfam" id="PF11195">
    <property type="entry name" value="Tad2-like"/>
    <property type="match status" value="1"/>
</dbReference>
<dbReference type="OrthoDB" id="6444448at2"/>
<dbReference type="KEGG" id="xdo:XDD1_1624"/>
<dbReference type="EMBL" id="VNHN01000001">
    <property type="protein sequence ID" value="TYP17222.1"/>
    <property type="molecule type" value="Genomic_DNA"/>
</dbReference>
<dbReference type="InterPro" id="IPR056725">
    <property type="entry name" value="DUF7823"/>
</dbReference>
<organism evidence="3 5">
    <name type="scientific">Xenorhabdus doucetiae</name>
    <dbReference type="NCBI Taxonomy" id="351671"/>
    <lineage>
        <taxon>Bacteria</taxon>
        <taxon>Pseudomonadati</taxon>
        <taxon>Pseudomonadota</taxon>
        <taxon>Gammaproteobacteria</taxon>
        <taxon>Enterobacterales</taxon>
        <taxon>Morganellaceae</taxon>
        <taxon>Xenorhabdus</taxon>
    </lineage>
</organism>
<sequence length="256" mass="28646">MSEINKLDNTACPFNPEQYKKKVDVEVDGVPPIGSLPWALIQVYLGKVVSRSSWDASNEYIQLTTKSDGSAPVHIEKHDQQSFPYDWEPTPEDLMACDWKLLASVRPESTMLSFDLKIGTSKYRIDQSQNQSQDWGYLSQKDNTDGESNFGILTNLQSNIGIENISKFILYEPNAGSFGSIILSFESNHPNILGLLNKNLQITVDGSTYNLRALPAEIDGSDGSYDIFYTVGDAQKFGSLLQSQVENTLHFGFNWQ</sequence>
<evidence type="ECO:0000313" key="6">
    <source>
        <dbReference type="Proteomes" id="UP000324170"/>
    </source>
</evidence>
<protein>
    <submittedName>
        <fullName evidence="4">Uncharacterized protein DUF2829</fullName>
    </submittedName>
</protein>
<dbReference type="STRING" id="351671.XDD1_1624"/>
<proteinExistence type="predicted"/>
<dbReference type="AlphaFoldDB" id="A0A068QQU2"/>
<evidence type="ECO:0000313" key="3">
    <source>
        <dbReference type="EMBL" id="CDG17323.1"/>
    </source>
</evidence>
<evidence type="ECO:0000313" key="5">
    <source>
        <dbReference type="Proteomes" id="UP000032721"/>
    </source>
</evidence>
<dbReference type="RefSeq" id="WP_052705651.1">
    <property type="nucleotide sequence ID" value="NZ_CAWMED010000001.1"/>
</dbReference>